<evidence type="ECO:0000256" key="1">
    <source>
        <dbReference type="ARBA" id="ARBA00001933"/>
    </source>
</evidence>
<gene>
    <name evidence="3" type="ORF">CAPTEDRAFT_95082</name>
</gene>
<comment type="cofactor">
    <cofactor evidence="1">
        <name>pyridoxal 5'-phosphate</name>
        <dbReference type="ChEBI" id="CHEBI:597326"/>
    </cofactor>
</comment>
<sequence length="141" mass="15913">MIPNELESTGLKSKLQAYGIDVYSAFSLAANQAAYREGAEWVDQTVAYLNDNSRILEQFIKIELPHIQYRRQESTYLAWLDCRALALSDDDLEKRVHAAGVIPSMGYCFGEDGQGFIRLNLGCPKRILEEKLTRLKSALTP</sequence>
<keyword evidence="2" id="KW-0663">Pyridoxal phosphate</keyword>
<dbReference type="InterPro" id="IPR015422">
    <property type="entry name" value="PyrdxlP-dep_Trfase_small"/>
</dbReference>
<dbReference type="EMBL" id="KB301347">
    <property type="protein sequence ID" value="ELU05684.1"/>
    <property type="molecule type" value="Genomic_DNA"/>
</dbReference>
<reference evidence="3 5" key="2">
    <citation type="journal article" date="2013" name="Nature">
        <title>Insights into bilaterian evolution from three spiralian genomes.</title>
        <authorList>
            <person name="Simakov O."/>
            <person name="Marletaz F."/>
            <person name="Cho S.J."/>
            <person name="Edsinger-Gonzales E."/>
            <person name="Havlak P."/>
            <person name="Hellsten U."/>
            <person name="Kuo D.H."/>
            <person name="Larsson T."/>
            <person name="Lv J."/>
            <person name="Arendt D."/>
            <person name="Savage R."/>
            <person name="Osoegawa K."/>
            <person name="de Jong P."/>
            <person name="Grimwood J."/>
            <person name="Chapman J.A."/>
            <person name="Shapiro H."/>
            <person name="Aerts A."/>
            <person name="Otillar R.P."/>
            <person name="Terry A.Y."/>
            <person name="Boore J.L."/>
            <person name="Grigoriev I.V."/>
            <person name="Lindberg D.R."/>
            <person name="Seaver E.C."/>
            <person name="Weisblat D.A."/>
            <person name="Putnam N.H."/>
            <person name="Rokhsar D.S."/>
        </authorList>
    </citation>
    <scope>NUCLEOTIDE SEQUENCE</scope>
    <source>
        <strain evidence="3 5">I ESC-2004</strain>
    </source>
</reference>
<evidence type="ECO:0000313" key="4">
    <source>
        <dbReference type="EnsemblMetazoa" id="CapteP95082"/>
    </source>
</evidence>
<dbReference type="PANTHER" id="PTHR43525">
    <property type="entry name" value="PROTEIN MALY"/>
    <property type="match status" value="1"/>
</dbReference>
<dbReference type="SUPFAM" id="SSF53383">
    <property type="entry name" value="PLP-dependent transferases"/>
    <property type="match status" value="1"/>
</dbReference>
<dbReference type="OrthoDB" id="7042322at2759"/>
<dbReference type="HOGENOM" id="CLU_017584_15_4_1"/>
<evidence type="ECO:0000256" key="2">
    <source>
        <dbReference type="ARBA" id="ARBA00022898"/>
    </source>
</evidence>
<organism evidence="3">
    <name type="scientific">Capitella teleta</name>
    <name type="common">Polychaete worm</name>
    <dbReference type="NCBI Taxonomy" id="283909"/>
    <lineage>
        <taxon>Eukaryota</taxon>
        <taxon>Metazoa</taxon>
        <taxon>Spiralia</taxon>
        <taxon>Lophotrochozoa</taxon>
        <taxon>Annelida</taxon>
        <taxon>Polychaeta</taxon>
        <taxon>Sedentaria</taxon>
        <taxon>Scolecida</taxon>
        <taxon>Capitellidae</taxon>
        <taxon>Capitella</taxon>
    </lineage>
</organism>
<reference evidence="5" key="1">
    <citation type="submission" date="2012-12" db="EMBL/GenBank/DDBJ databases">
        <authorList>
            <person name="Hellsten U."/>
            <person name="Grimwood J."/>
            <person name="Chapman J.A."/>
            <person name="Shapiro H."/>
            <person name="Aerts A."/>
            <person name="Otillar R.P."/>
            <person name="Terry A.Y."/>
            <person name="Boore J.L."/>
            <person name="Simakov O."/>
            <person name="Marletaz F."/>
            <person name="Cho S.-J."/>
            <person name="Edsinger-Gonzales E."/>
            <person name="Havlak P."/>
            <person name="Kuo D.-H."/>
            <person name="Larsson T."/>
            <person name="Lv J."/>
            <person name="Arendt D."/>
            <person name="Savage R."/>
            <person name="Osoegawa K."/>
            <person name="de Jong P."/>
            <person name="Lindberg D.R."/>
            <person name="Seaver E.C."/>
            <person name="Weisblat D.A."/>
            <person name="Putnam N.H."/>
            <person name="Grigoriev I.V."/>
            <person name="Rokhsar D.S."/>
        </authorList>
    </citation>
    <scope>NUCLEOTIDE SEQUENCE</scope>
    <source>
        <strain evidence="5">I ESC-2004</strain>
    </source>
</reference>
<dbReference type="Proteomes" id="UP000014760">
    <property type="component" value="Unassembled WGS sequence"/>
</dbReference>
<dbReference type="InterPro" id="IPR051798">
    <property type="entry name" value="Class-II_PLP-Dep_Aminotrans"/>
</dbReference>
<accession>R7UGL8</accession>
<evidence type="ECO:0000313" key="3">
    <source>
        <dbReference type="EMBL" id="ELU05684.1"/>
    </source>
</evidence>
<reference evidence="4" key="3">
    <citation type="submission" date="2015-06" db="UniProtKB">
        <authorList>
            <consortium name="EnsemblMetazoa"/>
        </authorList>
    </citation>
    <scope>IDENTIFICATION</scope>
</reference>
<evidence type="ECO:0000313" key="5">
    <source>
        <dbReference type="Proteomes" id="UP000014760"/>
    </source>
</evidence>
<dbReference type="EMBL" id="AMQN01044082">
    <property type="status" value="NOT_ANNOTATED_CDS"/>
    <property type="molecule type" value="Genomic_DNA"/>
</dbReference>
<dbReference type="AlphaFoldDB" id="R7UGL8"/>
<name>R7UGL8_CAPTE</name>
<dbReference type="Gene3D" id="3.90.1150.10">
    <property type="entry name" value="Aspartate Aminotransferase, domain 1"/>
    <property type="match status" value="1"/>
</dbReference>
<dbReference type="EnsemblMetazoa" id="CapteT95082">
    <property type="protein sequence ID" value="CapteP95082"/>
    <property type="gene ID" value="CapteG95082"/>
</dbReference>
<dbReference type="InterPro" id="IPR015424">
    <property type="entry name" value="PyrdxlP-dep_Trfase"/>
</dbReference>
<dbReference type="STRING" id="283909.R7UGL8"/>
<keyword evidence="5" id="KW-1185">Reference proteome</keyword>
<proteinExistence type="predicted"/>
<dbReference type="PANTHER" id="PTHR43525:SF1">
    <property type="entry name" value="PROTEIN MALY"/>
    <property type="match status" value="1"/>
</dbReference>
<evidence type="ECO:0008006" key="6">
    <source>
        <dbReference type="Google" id="ProtNLM"/>
    </source>
</evidence>
<protein>
    <recommendedName>
        <fullName evidence="6">Aminotransferase class I/classII domain-containing protein</fullName>
    </recommendedName>
</protein>